<comment type="similarity">
    <text evidence="2 8">Belongs to the BioY family.</text>
</comment>
<evidence type="ECO:0000256" key="7">
    <source>
        <dbReference type="ARBA" id="ARBA00023136"/>
    </source>
</evidence>
<evidence type="ECO:0000256" key="6">
    <source>
        <dbReference type="ARBA" id="ARBA00022989"/>
    </source>
</evidence>
<evidence type="ECO:0000256" key="8">
    <source>
        <dbReference type="PIRNR" id="PIRNR016661"/>
    </source>
</evidence>
<protein>
    <recommendedName>
        <fullName evidence="8">Biotin transporter</fullName>
    </recommendedName>
</protein>
<dbReference type="PANTHER" id="PTHR34295">
    <property type="entry name" value="BIOTIN TRANSPORTER BIOY"/>
    <property type="match status" value="1"/>
</dbReference>
<dbReference type="RefSeq" id="WP_056973834.1">
    <property type="nucleotide sequence ID" value="NZ_AZEY01000107.1"/>
</dbReference>
<feature type="transmembrane region" description="Helical" evidence="9">
    <location>
        <begin position="116"/>
        <end position="136"/>
    </location>
</feature>
<keyword evidence="6 9" id="KW-1133">Transmembrane helix</keyword>
<dbReference type="Proteomes" id="UP000052013">
    <property type="component" value="Unassembled WGS sequence"/>
</dbReference>
<proteinExistence type="inferred from homology"/>
<feature type="transmembrane region" description="Helical" evidence="9">
    <location>
        <begin position="86"/>
        <end position="104"/>
    </location>
</feature>
<dbReference type="STRING" id="1423739.FC85_GL001850"/>
<dbReference type="AlphaFoldDB" id="A0A0R1S7F5"/>
<keyword evidence="4 8" id="KW-1003">Cell membrane</keyword>
<accession>A0A0R1S7F5</accession>
<evidence type="ECO:0000256" key="4">
    <source>
        <dbReference type="ARBA" id="ARBA00022475"/>
    </source>
</evidence>
<gene>
    <name evidence="10" type="ORF">FC85_GL001850</name>
</gene>
<organism evidence="10 11">
    <name type="scientific">Lentilactobacillus diolivorans DSM 14421</name>
    <dbReference type="NCBI Taxonomy" id="1423739"/>
    <lineage>
        <taxon>Bacteria</taxon>
        <taxon>Bacillati</taxon>
        <taxon>Bacillota</taxon>
        <taxon>Bacilli</taxon>
        <taxon>Lactobacillales</taxon>
        <taxon>Lactobacillaceae</taxon>
        <taxon>Lentilactobacillus</taxon>
    </lineage>
</organism>
<dbReference type="Gene3D" id="1.10.1760.20">
    <property type="match status" value="1"/>
</dbReference>
<dbReference type="PIRSF" id="PIRSF016661">
    <property type="entry name" value="BioY"/>
    <property type="match status" value="1"/>
</dbReference>
<comment type="subcellular location">
    <subcellularLocation>
        <location evidence="1 8">Cell membrane</location>
        <topology evidence="1 8">Multi-pass membrane protein</topology>
    </subcellularLocation>
</comment>
<sequence>MKIKEIVQTSLIAATIIILGMIPPLPLGIIPVPVVMQNLGIMLAGALLGSKRGTIAVALVLLLALIGFPVLSGGSAGPAVFVGPTGGYLFGWLMAPSIMGYGLSQPFVNRAWSKMAVIWLVGVLFVDLVGSIWLWLVSPISLVNSLISNLAFIPGDTLKSIAVYLVAVRVQALTHVSTR</sequence>
<dbReference type="PATRIC" id="fig|1423739.3.peg.1935"/>
<evidence type="ECO:0000313" key="10">
    <source>
        <dbReference type="EMBL" id="KRL62610.1"/>
    </source>
</evidence>
<dbReference type="EMBL" id="AZEY01000107">
    <property type="protein sequence ID" value="KRL62610.1"/>
    <property type="molecule type" value="Genomic_DNA"/>
</dbReference>
<evidence type="ECO:0000256" key="5">
    <source>
        <dbReference type="ARBA" id="ARBA00022692"/>
    </source>
</evidence>
<keyword evidence="5 9" id="KW-0812">Transmembrane</keyword>
<feature type="transmembrane region" description="Helical" evidence="9">
    <location>
        <begin position="55"/>
        <end position="74"/>
    </location>
</feature>
<dbReference type="GO" id="GO:0015225">
    <property type="term" value="F:biotin transmembrane transporter activity"/>
    <property type="evidence" value="ECO:0007669"/>
    <property type="project" value="UniProtKB-UniRule"/>
</dbReference>
<comment type="caution">
    <text evidence="10">The sequence shown here is derived from an EMBL/GenBank/DDBJ whole genome shotgun (WGS) entry which is preliminary data.</text>
</comment>
<keyword evidence="7 8" id="KW-0472">Membrane</keyword>
<dbReference type="InterPro" id="IPR003784">
    <property type="entry name" value="BioY"/>
</dbReference>
<keyword evidence="3 8" id="KW-0813">Transport</keyword>
<name>A0A0R1S7F5_9LACO</name>
<evidence type="ECO:0000256" key="2">
    <source>
        <dbReference type="ARBA" id="ARBA00010692"/>
    </source>
</evidence>
<evidence type="ECO:0000256" key="3">
    <source>
        <dbReference type="ARBA" id="ARBA00022448"/>
    </source>
</evidence>
<evidence type="ECO:0000256" key="9">
    <source>
        <dbReference type="SAM" id="Phobius"/>
    </source>
</evidence>
<reference evidence="10 11" key="1">
    <citation type="journal article" date="2015" name="Genome Announc.">
        <title>Expanding the biotechnology potential of lactobacilli through comparative genomics of 213 strains and associated genera.</title>
        <authorList>
            <person name="Sun Z."/>
            <person name="Harris H.M."/>
            <person name="McCann A."/>
            <person name="Guo C."/>
            <person name="Argimon S."/>
            <person name="Zhang W."/>
            <person name="Yang X."/>
            <person name="Jeffery I.B."/>
            <person name="Cooney J.C."/>
            <person name="Kagawa T.F."/>
            <person name="Liu W."/>
            <person name="Song Y."/>
            <person name="Salvetti E."/>
            <person name="Wrobel A."/>
            <person name="Rasinkangas P."/>
            <person name="Parkhill J."/>
            <person name="Rea M.C."/>
            <person name="O'Sullivan O."/>
            <person name="Ritari J."/>
            <person name="Douillard F.P."/>
            <person name="Paul Ross R."/>
            <person name="Yang R."/>
            <person name="Briner A.E."/>
            <person name="Felis G.E."/>
            <person name="de Vos W.M."/>
            <person name="Barrangou R."/>
            <person name="Klaenhammer T.R."/>
            <person name="Caufield P.W."/>
            <person name="Cui Y."/>
            <person name="Zhang H."/>
            <person name="O'Toole P.W."/>
        </authorList>
    </citation>
    <scope>NUCLEOTIDE SEQUENCE [LARGE SCALE GENOMIC DNA]</scope>
    <source>
        <strain evidence="10 11">DSM 14421</strain>
    </source>
</reference>
<dbReference type="PANTHER" id="PTHR34295:SF4">
    <property type="entry name" value="BIOTIN TRANSPORTER BIOY-RELATED"/>
    <property type="match status" value="1"/>
</dbReference>
<dbReference type="GO" id="GO:0005886">
    <property type="term" value="C:plasma membrane"/>
    <property type="evidence" value="ECO:0007669"/>
    <property type="project" value="UniProtKB-SubCell"/>
</dbReference>
<dbReference type="GeneID" id="42983163"/>
<evidence type="ECO:0000313" key="11">
    <source>
        <dbReference type="Proteomes" id="UP000052013"/>
    </source>
</evidence>
<feature type="transmembrane region" description="Helical" evidence="9">
    <location>
        <begin position="7"/>
        <end position="23"/>
    </location>
</feature>
<evidence type="ECO:0000256" key="1">
    <source>
        <dbReference type="ARBA" id="ARBA00004651"/>
    </source>
</evidence>
<dbReference type="Pfam" id="PF02632">
    <property type="entry name" value="BioY"/>
    <property type="match status" value="1"/>
</dbReference>